<accession>A0A9W8K2H2</accession>
<keyword evidence="2" id="KW-1185">Reference proteome</keyword>
<evidence type="ECO:0000313" key="1">
    <source>
        <dbReference type="EMBL" id="KAJ3512579.1"/>
    </source>
</evidence>
<evidence type="ECO:0008006" key="3">
    <source>
        <dbReference type="Google" id="ProtNLM"/>
    </source>
</evidence>
<name>A0A9W8K2H2_9AGAR</name>
<evidence type="ECO:0000313" key="2">
    <source>
        <dbReference type="Proteomes" id="UP001148786"/>
    </source>
</evidence>
<proteinExistence type="predicted"/>
<gene>
    <name evidence="1" type="ORF">NLJ89_g3443</name>
</gene>
<organism evidence="1 2">
    <name type="scientific">Agrocybe chaxingu</name>
    <dbReference type="NCBI Taxonomy" id="84603"/>
    <lineage>
        <taxon>Eukaryota</taxon>
        <taxon>Fungi</taxon>
        <taxon>Dikarya</taxon>
        <taxon>Basidiomycota</taxon>
        <taxon>Agaricomycotina</taxon>
        <taxon>Agaricomycetes</taxon>
        <taxon>Agaricomycetidae</taxon>
        <taxon>Agaricales</taxon>
        <taxon>Agaricineae</taxon>
        <taxon>Strophariaceae</taxon>
        <taxon>Agrocybe</taxon>
    </lineage>
</organism>
<protein>
    <recommendedName>
        <fullName evidence="3">WW domain-containing protein</fullName>
    </recommendedName>
</protein>
<comment type="caution">
    <text evidence="1">The sequence shown here is derived from an EMBL/GenBank/DDBJ whole genome shotgun (WGS) entry which is preliminary data.</text>
</comment>
<dbReference type="Proteomes" id="UP001148786">
    <property type="component" value="Unassembled WGS sequence"/>
</dbReference>
<dbReference type="AlphaFoldDB" id="A0A9W8K2H2"/>
<dbReference type="EMBL" id="JANKHO010000248">
    <property type="protein sequence ID" value="KAJ3512579.1"/>
    <property type="molecule type" value="Genomic_DNA"/>
</dbReference>
<dbReference type="OrthoDB" id="3208379at2759"/>
<sequence>MSWPSSANEAVTRAAEIVQESRVPPSRISNELPLGVELSPTNPLRPHRFRHKDVTPLLDPDQPVYLPSGPQGEAVVDLNDKLFATKVPDGWTEYIHPDGHQYFHHQRWGIVTEANVRDEQQNTQVQRLYDAMMKLWDRQREQQGDLADISQRSVEIYLSPESRYYLVRHGTQEVFWLHPVGVGEQILGKTDDHDEANYAILLRLQYYAHLNSFPCHTFAPQDGIKYLHGYLAYIAASDFTADVKTTPWDPSKARLLLRMLDGILNKGVDKSSNGFTTLFISRLLLAIYKNRAAHRHGTLSALTGKQPIFQPPSIVLDAIVEALCFFAPETYERQLRKAILTELASPVEWHRVMDSLLAQWSKSNVLATFILV</sequence>
<reference evidence="1" key="1">
    <citation type="submission" date="2022-07" db="EMBL/GenBank/DDBJ databases">
        <title>Genome Sequence of Agrocybe chaxingu.</title>
        <authorList>
            <person name="Buettner E."/>
        </authorList>
    </citation>
    <scope>NUCLEOTIDE SEQUENCE</scope>
    <source>
        <strain evidence="1">MP-N11</strain>
    </source>
</reference>